<evidence type="ECO:0000256" key="5">
    <source>
        <dbReference type="ARBA" id="ARBA00022960"/>
    </source>
</evidence>
<keyword evidence="7 10" id="KW-0472">Membrane</keyword>
<dbReference type="GO" id="GO:0071555">
    <property type="term" value="P:cell wall organization"/>
    <property type="evidence" value="ECO:0007669"/>
    <property type="project" value="UniProtKB-KW"/>
</dbReference>
<dbReference type="EC" id="2.4.1.227" evidence="10"/>
<keyword evidence="3 10" id="KW-0328">Glycosyltransferase</keyword>
<feature type="binding site" evidence="10">
    <location>
        <position position="122"/>
    </location>
    <ligand>
        <name>UDP-N-acetyl-alpha-D-glucosamine</name>
        <dbReference type="ChEBI" id="CHEBI:57705"/>
    </ligand>
</feature>
<dbReference type="AlphaFoldDB" id="A0A1A9HX73"/>
<dbReference type="KEGG" id="csaz:Cs308_0533"/>
<evidence type="ECO:0000313" key="14">
    <source>
        <dbReference type="Proteomes" id="UP000078162"/>
    </source>
</evidence>
<reference evidence="13 14" key="1">
    <citation type="submission" date="2016-03" db="EMBL/GenBank/DDBJ databases">
        <title>Culture-independent genomics supports pathogen discovery for uncultivable bacteria within the genus Chlamydia.</title>
        <authorList>
            <person name="Taylor-Brown A."/>
            <person name="Bachmann N.L."/>
            <person name="Borel N."/>
            <person name="Polkinghorne A."/>
        </authorList>
    </citation>
    <scope>NUCLEOTIDE SEQUENCE [LARGE SCALE GENOMIC DNA]</scope>
    <source>
        <strain evidence="13 14">2742-308</strain>
    </source>
</reference>
<evidence type="ECO:0000256" key="10">
    <source>
        <dbReference type="HAMAP-Rule" id="MF_00033"/>
    </source>
</evidence>
<keyword evidence="8 10" id="KW-0131">Cell cycle</keyword>
<proteinExistence type="inferred from homology"/>
<dbReference type="NCBIfam" id="TIGR01133">
    <property type="entry name" value="murG"/>
    <property type="match status" value="1"/>
</dbReference>
<dbReference type="InterPro" id="IPR006009">
    <property type="entry name" value="GlcNAc_MurG"/>
</dbReference>
<evidence type="ECO:0000256" key="4">
    <source>
        <dbReference type="ARBA" id="ARBA00022679"/>
    </source>
</evidence>
<dbReference type="STRING" id="1806891.Cs308_0533"/>
<dbReference type="HAMAP" id="MF_00033">
    <property type="entry name" value="MurG"/>
    <property type="match status" value="1"/>
</dbReference>
<dbReference type="GO" id="GO:0051991">
    <property type="term" value="F:UDP-N-acetyl-D-glucosamine:N-acetylmuramoyl-L-alanyl-D-glutamyl-meso-2,6-diaminopimelyl-D-alanyl-D-alanine-diphosphoundecaprenol 4-beta-N-acetylglucosaminlytransferase activity"/>
    <property type="evidence" value="ECO:0007669"/>
    <property type="project" value="RHEA"/>
</dbReference>
<evidence type="ECO:0000256" key="7">
    <source>
        <dbReference type="ARBA" id="ARBA00023136"/>
    </source>
</evidence>
<keyword evidence="9 10" id="KW-0961">Cell wall biogenesis/degradation</keyword>
<organism evidence="13 14">
    <name type="scientific">Candidatus Chlamydia sanziniae</name>
    <dbReference type="NCBI Taxonomy" id="1806891"/>
    <lineage>
        <taxon>Bacteria</taxon>
        <taxon>Pseudomonadati</taxon>
        <taxon>Chlamydiota</taxon>
        <taxon>Chlamydiia</taxon>
        <taxon>Chlamydiales</taxon>
        <taxon>Chlamydiaceae</taxon>
        <taxon>Chlamydia/Chlamydophila group</taxon>
        <taxon>Chlamydia</taxon>
    </lineage>
</organism>
<dbReference type="GO" id="GO:0005975">
    <property type="term" value="P:carbohydrate metabolic process"/>
    <property type="evidence" value="ECO:0007669"/>
    <property type="project" value="InterPro"/>
</dbReference>
<evidence type="ECO:0000313" key="13">
    <source>
        <dbReference type="EMBL" id="ANH78703.1"/>
    </source>
</evidence>
<protein>
    <recommendedName>
        <fullName evidence="10">UDP-N-acetylglucosamine--N-acetylmuramyl-(pentapeptide) pyrophosphoryl-undecaprenol N-acetylglucosamine transferase</fullName>
        <ecNumber evidence="10">2.4.1.227</ecNumber>
    </recommendedName>
    <alternativeName>
        <fullName evidence="10">Undecaprenyl-PP-MurNAc-pentapeptide-UDPGlcNAc GlcNAc transferase</fullName>
    </alternativeName>
</protein>
<evidence type="ECO:0000256" key="2">
    <source>
        <dbReference type="ARBA" id="ARBA00022618"/>
    </source>
</evidence>
<evidence type="ECO:0000256" key="8">
    <source>
        <dbReference type="ARBA" id="ARBA00023306"/>
    </source>
</evidence>
<evidence type="ECO:0000259" key="11">
    <source>
        <dbReference type="Pfam" id="PF03033"/>
    </source>
</evidence>
<evidence type="ECO:0000256" key="3">
    <source>
        <dbReference type="ARBA" id="ARBA00022676"/>
    </source>
</evidence>
<feature type="binding site" evidence="10">
    <location>
        <position position="171"/>
    </location>
    <ligand>
        <name>UDP-N-acetyl-alpha-D-glucosamine</name>
        <dbReference type="ChEBI" id="CHEBI:57705"/>
    </ligand>
</feature>
<comment type="pathway">
    <text evidence="10">Cell wall biogenesis; peptidoglycan biosynthesis.</text>
</comment>
<name>A0A1A9HX73_9CHLA</name>
<dbReference type="SUPFAM" id="SSF53756">
    <property type="entry name" value="UDP-Glycosyltransferase/glycogen phosphorylase"/>
    <property type="match status" value="1"/>
</dbReference>
<keyword evidence="5 10" id="KW-0133">Cell shape</keyword>
<feature type="binding site" evidence="10">
    <location>
        <begin position="11"/>
        <end position="13"/>
    </location>
    <ligand>
        <name>UDP-N-acetyl-alpha-D-glucosamine</name>
        <dbReference type="ChEBI" id="CHEBI:57705"/>
    </ligand>
</feature>
<evidence type="ECO:0000256" key="1">
    <source>
        <dbReference type="ARBA" id="ARBA00022475"/>
    </source>
</evidence>
<dbReference type="Pfam" id="PF03033">
    <property type="entry name" value="Glyco_transf_28"/>
    <property type="match status" value="1"/>
</dbReference>
<keyword evidence="1 10" id="KW-1003">Cell membrane</keyword>
<accession>A0A1A9HX73</accession>
<dbReference type="Proteomes" id="UP000078162">
    <property type="component" value="Chromosome"/>
</dbReference>
<comment type="caution">
    <text evidence="10">Lacks conserved residue(s) required for the propagation of feature annotation.</text>
</comment>
<dbReference type="CDD" id="cd03785">
    <property type="entry name" value="GT28_MurG"/>
    <property type="match status" value="1"/>
</dbReference>
<evidence type="ECO:0000256" key="6">
    <source>
        <dbReference type="ARBA" id="ARBA00022984"/>
    </source>
</evidence>
<dbReference type="GO" id="GO:0008360">
    <property type="term" value="P:regulation of cell shape"/>
    <property type="evidence" value="ECO:0007669"/>
    <property type="project" value="UniProtKB-KW"/>
</dbReference>
<dbReference type="PATRIC" id="fig|1806891.3.peg.525"/>
<dbReference type="InterPro" id="IPR004276">
    <property type="entry name" value="GlycoTrans_28_N"/>
</dbReference>
<keyword evidence="4 10" id="KW-0808">Transferase</keyword>
<comment type="catalytic activity">
    <reaction evidence="10">
        <text>di-trans,octa-cis-undecaprenyl diphospho-N-acetyl-alpha-D-muramoyl-L-alanyl-D-glutamyl-meso-2,6-diaminopimeloyl-D-alanyl-D-alanine + UDP-N-acetyl-alpha-D-glucosamine = di-trans,octa-cis-undecaprenyl diphospho-[N-acetyl-alpha-D-glucosaminyl-(1-&gt;4)]-N-acetyl-alpha-D-muramoyl-L-alanyl-D-glutamyl-meso-2,6-diaminopimeloyl-D-alanyl-D-alanine + UDP + H(+)</text>
        <dbReference type="Rhea" id="RHEA:31227"/>
        <dbReference type="ChEBI" id="CHEBI:15378"/>
        <dbReference type="ChEBI" id="CHEBI:57705"/>
        <dbReference type="ChEBI" id="CHEBI:58223"/>
        <dbReference type="ChEBI" id="CHEBI:61387"/>
        <dbReference type="ChEBI" id="CHEBI:61388"/>
        <dbReference type="EC" id="2.4.1.227"/>
    </reaction>
</comment>
<feature type="binding site" evidence="10">
    <location>
        <position position="187"/>
    </location>
    <ligand>
        <name>UDP-N-acetyl-alpha-D-glucosamine</name>
        <dbReference type="ChEBI" id="CHEBI:57705"/>
    </ligand>
</feature>
<gene>
    <name evidence="10" type="primary">murG</name>
    <name evidence="13" type="ORF">Cs308_0533</name>
</gene>
<comment type="subcellular location">
    <subcellularLocation>
        <location evidence="10">Cell membrane</location>
        <topology evidence="10">Peripheral membrane protein</topology>
        <orientation evidence="10">Cytoplasmic side</orientation>
    </subcellularLocation>
</comment>
<dbReference type="EMBL" id="CP014639">
    <property type="protein sequence ID" value="ANH78703.1"/>
    <property type="molecule type" value="Genomic_DNA"/>
</dbReference>
<comment type="function">
    <text evidence="10">Cell wall formation. Catalyzes the transfer of a GlcNAc subunit on undecaprenyl-pyrophosphoryl-MurNAc-pentapeptide (lipid intermediate I) to form undecaprenyl-pyrophosphoryl-MurNAc-(pentapeptide)GlcNAc (lipid intermediate II).</text>
</comment>
<keyword evidence="2 10" id="KW-0132">Cell division</keyword>
<feature type="domain" description="Glycosyltransferase family 28 N-terminal" evidence="11">
    <location>
        <begin position="4"/>
        <end position="139"/>
    </location>
</feature>
<feature type="domain" description="Glycosyl transferase family 28 C-terminal" evidence="12">
    <location>
        <begin position="181"/>
        <end position="334"/>
    </location>
</feature>
<dbReference type="Gene3D" id="3.40.50.2000">
    <property type="entry name" value="Glycogen Phosphorylase B"/>
    <property type="match status" value="2"/>
</dbReference>
<dbReference type="GO" id="GO:0051301">
    <property type="term" value="P:cell division"/>
    <property type="evidence" value="ECO:0007669"/>
    <property type="project" value="UniProtKB-KW"/>
</dbReference>
<dbReference type="GO" id="GO:0005886">
    <property type="term" value="C:plasma membrane"/>
    <property type="evidence" value="ECO:0007669"/>
    <property type="project" value="UniProtKB-SubCell"/>
</dbReference>
<comment type="similarity">
    <text evidence="10">Belongs to the glycosyltransferase 28 family. MurG subfamily.</text>
</comment>
<dbReference type="OrthoDB" id="9808936at2"/>
<dbReference type="InterPro" id="IPR007235">
    <property type="entry name" value="Glyco_trans_28_C"/>
</dbReference>
<dbReference type="PANTHER" id="PTHR21015">
    <property type="entry name" value="UDP-N-ACETYLGLUCOSAMINE--N-ACETYLMURAMYL-(PENTAPEPTIDE) PYROPHOSPHORYL-UNDECAPRENOL N-ACETYLGLUCOSAMINE TRANSFERASE 1"/>
    <property type="match status" value="1"/>
</dbReference>
<keyword evidence="6 10" id="KW-0573">Peptidoglycan synthesis</keyword>
<dbReference type="PANTHER" id="PTHR21015:SF22">
    <property type="entry name" value="GLYCOSYLTRANSFERASE"/>
    <property type="match status" value="1"/>
</dbReference>
<evidence type="ECO:0000259" key="12">
    <source>
        <dbReference type="Pfam" id="PF04101"/>
    </source>
</evidence>
<keyword evidence="14" id="KW-1185">Reference proteome</keyword>
<feature type="binding site" evidence="10">
    <location>
        <position position="287"/>
    </location>
    <ligand>
        <name>UDP-N-acetyl-alpha-D-glucosamine</name>
        <dbReference type="ChEBI" id="CHEBI:57705"/>
    </ligand>
</feature>
<dbReference type="RefSeq" id="WP_082905006.1">
    <property type="nucleotide sequence ID" value="NZ_CP014639.1"/>
</dbReference>
<dbReference type="GO" id="GO:0050511">
    <property type="term" value="F:undecaprenyldiphospho-muramoylpentapeptide beta-N-acetylglucosaminyltransferase activity"/>
    <property type="evidence" value="ECO:0007669"/>
    <property type="project" value="UniProtKB-UniRule"/>
</dbReference>
<dbReference type="Pfam" id="PF04101">
    <property type="entry name" value="Glyco_tran_28_C"/>
    <property type="match status" value="1"/>
</dbReference>
<dbReference type="UniPathway" id="UPA00219"/>
<evidence type="ECO:0000256" key="9">
    <source>
        <dbReference type="ARBA" id="ARBA00023316"/>
    </source>
</evidence>
<sequence>MRKIVLAVGGSGGHIVPALATRETFSNQGIETLLLGKGLEQHPSLYQQEINYKEIPSDSPLVINPLKLMRRTLSIYSGYRKAHRELKLFEPDFVIGFGSYHSLPVLLAALKQRIPLFLHEQNLIPGKVNKLFAPFARGVGVNFAPVTEYFYCPSQEVFLPKRGFSLTNPMRGHCQKHCPKICVVGGSQGAHTLNTIVPKALVQLIPQYPHMYVHHIVGPKSNVNAVQDMYNHGGVVCCVKNFENQMLDVLLTVDLVISRAGATILDEILWAKVPAILIPYPGAYGHQEINAKFFVDTIGGGTMILEKKLTEKLLVENIIFNLNSRTKEKQRKSLNNYYAQRSSKSFYEFISECL</sequence>
<dbReference type="GO" id="GO:0009252">
    <property type="term" value="P:peptidoglycan biosynthetic process"/>
    <property type="evidence" value="ECO:0007669"/>
    <property type="project" value="UniProtKB-UniRule"/>
</dbReference>